<name>E6QPS2_9ZZZZ</name>
<dbReference type="GO" id="GO:0022857">
    <property type="term" value="F:transmembrane transporter activity"/>
    <property type="evidence" value="ECO:0007669"/>
    <property type="project" value="InterPro"/>
</dbReference>
<evidence type="ECO:0000256" key="1">
    <source>
        <dbReference type="SAM" id="Phobius"/>
    </source>
</evidence>
<feature type="transmembrane region" description="Helical" evidence="1">
    <location>
        <begin position="332"/>
        <end position="349"/>
    </location>
</feature>
<keyword evidence="1" id="KW-1133">Transmembrane helix</keyword>
<feature type="transmembrane region" description="Helical" evidence="1">
    <location>
        <begin position="396"/>
        <end position="416"/>
    </location>
</feature>
<feature type="transmembrane region" description="Helical" evidence="1">
    <location>
        <begin position="248"/>
        <end position="270"/>
    </location>
</feature>
<dbReference type="CDD" id="cd17324">
    <property type="entry name" value="MFS_NepI_like"/>
    <property type="match status" value="1"/>
</dbReference>
<dbReference type="PROSITE" id="PS51300">
    <property type="entry name" value="NIRD"/>
    <property type="match status" value="1"/>
</dbReference>
<feature type="transmembrane region" description="Helical" evidence="1">
    <location>
        <begin position="370"/>
        <end position="390"/>
    </location>
</feature>
<evidence type="ECO:0000259" key="2">
    <source>
        <dbReference type="PROSITE" id="PS50850"/>
    </source>
</evidence>
<reference evidence="3" key="1">
    <citation type="submission" date="2009-10" db="EMBL/GenBank/DDBJ databases">
        <title>Diversity of trophic interactions inside an arsenic-rich microbial ecosystem.</title>
        <authorList>
            <person name="Bertin P.N."/>
            <person name="Heinrich-Salmeron A."/>
            <person name="Pelletier E."/>
            <person name="Goulhen-Chollet F."/>
            <person name="Arsene-Ploetze F."/>
            <person name="Gallien S."/>
            <person name="Calteau A."/>
            <person name="Vallenet D."/>
            <person name="Casiot C."/>
            <person name="Chane-Woon-Ming B."/>
            <person name="Giloteaux L."/>
            <person name="Barakat M."/>
            <person name="Bonnefoy V."/>
            <person name="Bruneel O."/>
            <person name="Chandler M."/>
            <person name="Cleiss J."/>
            <person name="Duran R."/>
            <person name="Elbaz-Poulichet F."/>
            <person name="Fonknechten N."/>
            <person name="Lauga B."/>
            <person name="Mornico D."/>
            <person name="Ortet P."/>
            <person name="Schaeffer C."/>
            <person name="Siguier P."/>
            <person name="Alexander Thil Smith A."/>
            <person name="Van Dorsselaer A."/>
            <person name="Weissenbach J."/>
            <person name="Medigue C."/>
            <person name="Le Paslier D."/>
        </authorList>
    </citation>
    <scope>NUCLEOTIDE SEQUENCE</scope>
</reference>
<feature type="transmembrane region" description="Helical" evidence="1">
    <location>
        <begin position="276"/>
        <end position="297"/>
    </location>
</feature>
<organism evidence="3">
    <name type="scientific">mine drainage metagenome</name>
    <dbReference type="NCBI Taxonomy" id="410659"/>
    <lineage>
        <taxon>unclassified sequences</taxon>
        <taxon>metagenomes</taxon>
        <taxon>ecological metagenomes</taxon>
    </lineage>
</organism>
<comment type="caution">
    <text evidence="3">The sequence shown here is derived from an EMBL/GenBank/DDBJ whole genome shotgun (WGS) entry which is preliminary data.</text>
</comment>
<dbReference type="Gene3D" id="1.20.1250.20">
    <property type="entry name" value="MFS general substrate transporter like domains"/>
    <property type="match status" value="1"/>
</dbReference>
<dbReference type="PROSITE" id="PS50850">
    <property type="entry name" value="MFS"/>
    <property type="match status" value="1"/>
</dbReference>
<feature type="domain" description="Major facilitator superfamily (MFS) profile" evidence="2">
    <location>
        <begin position="43"/>
        <end position="422"/>
    </location>
</feature>
<feature type="transmembrane region" description="Helical" evidence="1">
    <location>
        <begin position="109"/>
        <end position="126"/>
    </location>
</feature>
<keyword evidence="1" id="KW-0472">Membrane</keyword>
<dbReference type="Pfam" id="PF07690">
    <property type="entry name" value="MFS_1"/>
    <property type="match status" value="1"/>
</dbReference>
<dbReference type="AlphaFoldDB" id="E6QPS2"/>
<dbReference type="PANTHER" id="PTHR42910:SF1">
    <property type="entry name" value="MAJOR FACILITATOR SUPERFAMILY (MFS) PROFILE DOMAIN-CONTAINING PROTEIN"/>
    <property type="match status" value="1"/>
</dbReference>
<feature type="transmembrane region" description="Helical" evidence="1">
    <location>
        <begin position="309"/>
        <end position="326"/>
    </location>
</feature>
<dbReference type="SUPFAM" id="SSF103473">
    <property type="entry name" value="MFS general substrate transporter"/>
    <property type="match status" value="1"/>
</dbReference>
<feature type="transmembrane region" description="Helical" evidence="1">
    <location>
        <begin position="132"/>
        <end position="154"/>
    </location>
</feature>
<protein>
    <submittedName>
        <fullName evidence="3">Major facilitator family transporter</fullName>
    </submittedName>
</protein>
<dbReference type="InterPro" id="IPR036259">
    <property type="entry name" value="MFS_trans_sf"/>
</dbReference>
<feature type="transmembrane region" description="Helical" evidence="1">
    <location>
        <begin position="80"/>
        <end position="97"/>
    </location>
</feature>
<dbReference type="InterPro" id="IPR011701">
    <property type="entry name" value="MFS"/>
</dbReference>
<dbReference type="InterPro" id="IPR020846">
    <property type="entry name" value="MFS_dom"/>
</dbReference>
<sequence>MLRVKNAVHKQFHNLVWRVAVLKTDAQGGTMSGTAYKAPPRSLAFILSLAAGATVANLYYSQPLLAVMASEFMSTPETLGMVPTLTQVGYALGLVLLVPLGDSHERRGLIVKMTILVSLALLAVSFSPNFAWLLVGSFFLGMTTIVPQLVVPFSASLVDPSIRGRFVGQVMSGLLIGIILSRSLSGYAEGYIGWRTIYVIAAVGMLALAMILHLTLPRQFPSRRVPYRDLVKSLVKLVRQEPILRRHALVGAFGFSAFSAFWTPLVFHLQNISSSYGAHTVAMLALLGVTGAFVAPFSGRLSDRFNTKLVNAGALVLVVFAFVVLWAGQMSLVVTALGVILLDAGIQASHISNQTQIYALHPDLRSRLNAVYMFSYFLGGAFGSGVGSYLWQHHGWIGVCVLGGGLAAAGIVALLAPASREQAGFR</sequence>
<keyword evidence="1" id="KW-0812">Transmembrane</keyword>
<feature type="transmembrane region" description="Helical" evidence="1">
    <location>
        <begin position="42"/>
        <end position="60"/>
    </location>
</feature>
<feature type="transmembrane region" description="Helical" evidence="1">
    <location>
        <begin position="196"/>
        <end position="216"/>
    </location>
</feature>
<dbReference type="PANTHER" id="PTHR42910">
    <property type="entry name" value="TRANSPORTER SCO4007-RELATED"/>
    <property type="match status" value="1"/>
</dbReference>
<feature type="transmembrane region" description="Helical" evidence="1">
    <location>
        <begin position="166"/>
        <end position="184"/>
    </location>
</feature>
<dbReference type="EMBL" id="CABR01000016">
    <property type="protein sequence ID" value="CBI09243.1"/>
    <property type="molecule type" value="Genomic_DNA"/>
</dbReference>
<proteinExistence type="predicted"/>
<gene>
    <name evidence="3" type="ORF">CARN7_2909</name>
</gene>
<evidence type="ECO:0000313" key="3">
    <source>
        <dbReference type="EMBL" id="CBI09243.1"/>
    </source>
</evidence>
<accession>E6QPS2</accession>